<dbReference type="AlphaFoldDB" id="Q6AMR3"/>
<reference evidence="2" key="1">
    <citation type="journal article" date="2004" name="Environ. Microbiol.">
        <title>The genome of Desulfotalea psychrophila, a sulfate-reducing bacterium from permanently cold Arctic sediments.</title>
        <authorList>
            <person name="Rabus R."/>
            <person name="Ruepp A."/>
            <person name="Frickey T."/>
            <person name="Rattei T."/>
            <person name="Fartmann B."/>
            <person name="Stark M."/>
            <person name="Bauer M."/>
            <person name="Zibat A."/>
            <person name="Lombardot T."/>
            <person name="Becker I."/>
            <person name="Amann J."/>
            <person name="Gellner K."/>
            <person name="Teeling H."/>
            <person name="Leuschner W.D."/>
            <person name="Gloeckner F.-O."/>
            <person name="Lupas A.N."/>
            <person name="Amann R."/>
            <person name="Klenk H.-P."/>
        </authorList>
    </citation>
    <scope>NUCLEOTIDE SEQUENCE [LARGE SCALE GENOMIC DNA]</scope>
    <source>
        <strain evidence="2">DSM 12343 / LSv54</strain>
    </source>
</reference>
<proteinExistence type="predicted"/>
<name>Q6AMR3_DESPS</name>
<dbReference type="Proteomes" id="UP000000602">
    <property type="component" value="Chromosome"/>
</dbReference>
<sequence>MKAAIRISEMNDKKISTCVRPGGTFIYGIHKPSYSVANRRIDSQKAFLGRSEEGGAVYNEINLPNGDVVAEDSDWVFEIANPLPFKGVTYINKRWADASAESPKRFHLPAAKAVSLHRTLTECGIEKTLIAALPAPLQLALATTSTDPRDLIELAHISCEMIFEGNTPIGLVYGEEAGGRIRAKIHNKLLLEAVANNIHLPAAYKIAMVIRPGAQGASPITGEWREGESHAYEYLRTNSYIPGGHYAANMAEDAIRYEMKDFSGADIRGLRRLYYQRSFIRLGSELDLSLTEGAALMTGEEIEALRLQILQNMDTPSTLKSKTSLWGWNFGFDYAPSAYRLHASHQQIHQQYAMIPRQVTAYTGFEQLAAEELESYACGDLIAPIIDAYHELYQRDYFSDYLQAIEENKRLDGRDDLETDLVIWSNEWAVLFVPKAQTSQWELQVMTRPDANARFVGNILEADEKTRDALDTGILTAQKALARLGAKMVTSIEYSKAIGQGRNQPIIYALLPRLPESPGAFSEAQMRFINGHYPEDFAAACRNALQGADL</sequence>
<dbReference type="HOGENOM" id="CLU_513625_0_0_7"/>
<accession>Q6AMR3</accession>
<keyword evidence="2" id="KW-1185">Reference proteome</keyword>
<dbReference type="KEGG" id="dps:DP1633"/>
<gene>
    <name evidence="1" type="ordered locus">DP1633</name>
</gene>
<evidence type="ECO:0000313" key="1">
    <source>
        <dbReference type="EMBL" id="CAG36362.1"/>
    </source>
</evidence>
<organism evidence="1 2">
    <name type="scientific">Desulfotalea psychrophila (strain LSv54 / DSM 12343)</name>
    <dbReference type="NCBI Taxonomy" id="177439"/>
    <lineage>
        <taxon>Bacteria</taxon>
        <taxon>Pseudomonadati</taxon>
        <taxon>Thermodesulfobacteriota</taxon>
        <taxon>Desulfobulbia</taxon>
        <taxon>Desulfobulbales</taxon>
        <taxon>Desulfocapsaceae</taxon>
        <taxon>Desulfotalea</taxon>
    </lineage>
</organism>
<evidence type="ECO:0000313" key="2">
    <source>
        <dbReference type="Proteomes" id="UP000000602"/>
    </source>
</evidence>
<dbReference type="eggNOG" id="COG1085">
    <property type="taxonomic scope" value="Bacteria"/>
</dbReference>
<dbReference type="STRING" id="177439.DP1633"/>
<protein>
    <submittedName>
        <fullName evidence="1">Uncharacterized protein</fullName>
    </submittedName>
</protein>
<dbReference type="EMBL" id="CR522870">
    <property type="protein sequence ID" value="CAG36362.1"/>
    <property type="molecule type" value="Genomic_DNA"/>
</dbReference>